<dbReference type="GO" id="GO:0000981">
    <property type="term" value="F:DNA-binding transcription factor activity, RNA polymerase II-specific"/>
    <property type="evidence" value="ECO:0007669"/>
    <property type="project" value="InterPro"/>
</dbReference>
<protein>
    <submittedName>
        <fullName evidence="8">VHS domain family protein</fullName>
    </submittedName>
</protein>
<dbReference type="VEuPathDB" id="FungiDB:An11g04160"/>
<evidence type="ECO:0000256" key="2">
    <source>
        <dbReference type="ARBA" id="ARBA00022723"/>
    </source>
</evidence>
<dbReference type="PANTHER" id="PTHR31668">
    <property type="entry name" value="GLUCOSE TRANSPORT TRANSCRIPTION REGULATOR RGT1-RELATED-RELATED"/>
    <property type="match status" value="1"/>
</dbReference>
<dbReference type="VEuPathDB" id="FungiDB:ASPNIDRAFT2_1223905"/>
<dbReference type="GO" id="GO:0009893">
    <property type="term" value="P:positive regulation of metabolic process"/>
    <property type="evidence" value="ECO:0007669"/>
    <property type="project" value="UniProtKB-ARBA"/>
</dbReference>
<evidence type="ECO:0000313" key="9">
    <source>
        <dbReference type="Proteomes" id="UP000197666"/>
    </source>
</evidence>
<dbReference type="PANTHER" id="PTHR31668:SF18">
    <property type="entry name" value="MALTOSE FERMENTATION REGULATORY PROTEIN MAL13-RELATED"/>
    <property type="match status" value="1"/>
</dbReference>
<comment type="subcellular location">
    <subcellularLocation>
        <location evidence="1">Nucleus</location>
    </subcellularLocation>
</comment>
<accession>A0A254UHQ6</accession>
<dbReference type="eggNOG" id="ENOG502SJA4">
    <property type="taxonomic scope" value="Eukaryota"/>
</dbReference>
<dbReference type="EMBL" id="NKJJ02000002">
    <property type="protein sequence ID" value="TPR04565.1"/>
    <property type="molecule type" value="Genomic_DNA"/>
</dbReference>
<dbReference type="Proteomes" id="UP000197666">
    <property type="component" value="Unassembled WGS sequence"/>
</dbReference>
<dbReference type="AlphaFoldDB" id="A0A254UHQ6"/>
<evidence type="ECO:0000256" key="1">
    <source>
        <dbReference type="ARBA" id="ARBA00004123"/>
    </source>
</evidence>
<name>A0A254UHQ6_ASPNG</name>
<dbReference type="InterPro" id="IPR001138">
    <property type="entry name" value="Zn2Cys6_DnaBD"/>
</dbReference>
<evidence type="ECO:0000256" key="4">
    <source>
        <dbReference type="ARBA" id="ARBA00023015"/>
    </source>
</evidence>
<dbReference type="InterPro" id="IPR050797">
    <property type="entry name" value="Carb_Metab_Trans_Reg"/>
</dbReference>
<dbReference type="VEuPathDB" id="FungiDB:ATCC64974_90260"/>
<dbReference type="SUPFAM" id="SSF57701">
    <property type="entry name" value="Zn2/Cys6 DNA-binding domain"/>
    <property type="match status" value="1"/>
</dbReference>
<proteinExistence type="predicted"/>
<dbReference type="GO" id="GO:0005634">
    <property type="term" value="C:nucleus"/>
    <property type="evidence" value="ECO:0007669"/>
    <property type="project" value="UniProtKB-SubCell"/>
</dbReference>
<dbReference type="GO" id="GO:0003677">
    <property type="term" value="F:DNA binding"/>
    <property type="evidence" value="ECO:0007669"/>
    <property type="project" value="UniProtKB-KW"/>
</dbReference>
<evidence type="ECO:0000256" key="7">
    <source>
        <dbReference type="ARBA" id="ARBA00023242"/>
    </source>
</evidence>
<gene>
    <name evidence="8" type="ORF">CAN33_0030370</name>
</gene>
<evidence type="ECO:0000256" key="3">
    <source>
        <dbReference type="ARBA" id="ARBA00022833"/>
    </source>
</evidence>
<keyword evidence="4" id="KW-0805">Transcription regulation</keyword>
<dbReference type="Gene3D" id="4.10.240.10">
    <property type="entry name" value="Zn(2)-C6 fungal-type DNA-binding domain"/>
    <property type="match status" value="1"/>
</dbReference>
<sequence length="504" mass="56403">MRHRLTKRACDECISRKVKCSGAWPCDTCQSAQKQVNCTYLKPARRRGPKVRRYIGGQGPEHATTGPLITPHVDPRDEGIARVEVEQHVSSTIQTEELVSVVRFYQQASYSVWPVVNAEVLLNKLEHGTPDIGTLCLAMALCAATMAQLQLAPTTVDSTMMAAECMRMREAHLDLRSVLVSFFLHVYHAKINKRDSAMRFIREAVYGARLLKLDEGVGEQETALGADIVANKEIVFLLLWVSERGYAMHLGLEPSYTSPIRLPDEVDVGDSADAKGLLELGRLFATFDGVSSGRSTNSRDKLVMTADSLAKTETVLSMLSFGKGDRPSTRIADYCITKEWMRTIIWQEALSRRLLSSKSGAQLMTFRFPAVVSRDLLMSLQGFTESDLLPLGRDQLLKCFEIANSLADTVLLTPSVSTYSAFQLGPHDFLHALYQKLLPFLEQDLMLKSILHSKTAEALLKAPARLLDLNYDPWSFDDDQDNAYTTEEHVDSPEQYVDSRWALY</sequence>
<evidence type="ECO:0000256" key="6">
    <source>
        <dbReference type="ARBA" id="ARBA00023163"/>
    </source>
</evidence>
<keyword evidence="5" id="KW-0238">DNA-binding</keyword>
<keyword evidence="6" id="KW-0804">Transcription</keyword>
<dbReference type="PROSITE" id="PS50048">
    <property type="entry name" value="ZN2_CY6_FUNGAL_2"/>
    <property type="match status" value="1"/>
</dbReference>
<reference evidence="9" key="1">
    <citation type="submission" date="2018-10" db="EMBL/GenBank/DDBJ databases">
        <title>FDA dAtabase for Regulatory Grade micrObial Sequences (FDA-ARGOS): Supporting development and validation of Infectious Disease Dx tests.</title>
        <authorList>
            <person name="Kerrigan L."/>
            <person name="Tallon L."/>
            <person name="Sadzewicz L."/>
            <person name="Sengamalay N."/>
            <person name="Ott S."/>
            <person name="Godinez A."/>
            <person name="Nagaraj S."/>
            <person name="Vavikolanu K."/>
            <person name="Nadendla S."/>
            <person name="George J."/>
            <person name="Sichtig H."/>
        </authorList>
    </citation>
    <scope>NUCLEOTIDE SEQUENCE [LARGE SCALE GENOMIC DNA]</scope>
    <source>
        <strain evidence="9">FDAARGOS_311</strain>
    </source>
</reference>
<evidence type="ECO:0000313" key="8">
    <source>
        <dbReference type="EMBL" id="TPR04565.1"/>
    </source>
</evidence>
<dbReference type="VEuPathDB" id="FungiDB:M747DRAFT_235271"/>
<dbReference type="SMART" id="SM00066">
    <property type="entry name" value="GAL4"/>
    <property type="match status" value="1"/>
</dbReference>
<keyword evidence="3" id="KW-0862">Zinc</keyword>
<dbReference type="InterPro" id="IPR036864">
    <property type="entry name" value="Zn2-C6_fun-type_DNA-bd_sf"/>
</dbReference>
<evidence type="ECO:0000256" key="5">
    <source>
        <dbReference type="ARBA" id="ARBA00023125"/>
    </source>
</evidence>
<dbReference type="Pfam" id="PF00172">
    <property type="entry name" value="Zn_clus"/>
    <property type="match status" value="1"/>
</dbReference>
<keyword evidence="7" id="KW-0539">Nucleus</keyword>
<dbReference type="GO" id="GO:0008270">
    <property type="term" value="F:zinc ion binding"/>
    <property type="evidence" value="ECO:0007669"/>
    <property type="project" value="InterPro"/>
</dbReference>
<organism evidence="8 9">
    <name type="scientific">Aspergillus niger</name>
    <dbReference type="NCBI Taxonomy" id="5061"/>
    <lineage>
        <taxon>Eukaryota</taxon>
        <taxon>Fungi</taxon>
        <taxon>Dikarya</taxon>
        <taxon>Ascomycota</taxon>
        <taxon>Pezizomycotina</taxon>
        <taxon>Eurotiomycetes</taxon>
        <taxon>Eurotiomycetidae</taxon>
        <taxon>Eurotiales</taxon>
        <taxon>Aspergillaceae</taxon>
        <taxon>Aspergillus</taxon>
        <taxon>Aspergillus subgen. Circumdati</taxon>
    </lineage>
</organism>
<dbReference type="CDD" id="cd00067">
    <property type="entry name" value="GAL4"/>
    <property type="match status" value="1"/>
</dbReference>
<keyword evidence="2" id="KW-0479">Metal-binding</keyword>
<comment type="caution">
    <text evidence="8">The sequence shown here is derived from an EMBL/GenBank/DDBJ whole genome shotgun (WGS) entry which is preliminary data.</text>
</comment>